<evidence type="ECO:0000313" key="8">
    <source>
        <dbReference type="Proteomes" id="UP000310708"/>
    </source>
</evidence>
<evidence type="ECO:0000259" key="6">
    <source>
        <dbReference type="PROSITE" id="PS50850"/>
    </source>
</evidence>
<accession>A0A4T0LR37</accession>
<evidence type="ECO:0000256" key="1">
    <source>
        <dbReference type="ARBA" id="ARBA00004141"/>
    </source>
</evidence>
<dbReference type="Gene3D" id="1.20.1720.10">
    <property type="entry name" value="Multidrug resistance protein D"/>
    <property type="match status" value="1"/>
</dbReference>
<feature type="transmembrane region" description="Helical" evidence="5">
    <location>
        <begin position="362"/>
        <end position="380"/>
    </location>
</feature>
<dbReference type="EMBL" id="SPRX01000051">
    <property type="protein sequence ID" value="TIC63257.1"/>
    <property type="molecule type" value="Genomic_DNA"/>
</dbReference>
<feature type="transmembrane region" description="Helical" evidence="5">
    <location>
        <begin position="294"/>
        <end position="315"/>
    </location>
</feature>
<dbReference type="Proteomes" id="UP000310708">
    <property type="component" value="Unassembled WGS sequence"/>
</dbReference>
<keyword evidence="2 5" id="KW-0812">Transmembrane</keyword>
<feature type="transmembrane region" description="Helical" evidence="5">
    <location>
        <begin position="62"/>
        <end position="84"/>
    </location>
</feature>
<dbReference type="PANTHER" id="PTHR23501:SF81">
    <property type="entry name" value="VACUOLAR BASIC AMINO ACID TRANSPORTER 2"/>
    <property type="match status" value="1"/>
</dbReference>
<evidence type="ECO:0000256" key="3">
    <source>
        <dbReference type="ARBA" id="ARBA00022989"/>
    </source>
</evidence>
<gene>
    <name evidence="7" type="ORF">E3Q01_03467</name>
</gene>
<reference evidence="7 8" key="1">
    <citation type="submission" date="2019-03" db="EMBL/GenBank/DDBJ databases">
        <title>Sequencing 25 genomes of Wallemia mellicola.</title>
        <authorList>
            <person name="Gostincar C."/>
        </authorList>
    </citation>
    <scope>NUCLEOTIDE SEQUENCE [LARGE SCALE GENOMIC DNA]</scope>
    <source>
        <strain evidence="7 8">EXF-757</strain>
    </source>
</reference>
<feature type="transmembrane region" description="Helical" evidence="5">
    <location>
        <begin position="335"/>
        <end position="353"/>
    </location>
</feature>
<dbReference type="Pfam" id="PF07690">
    <property type="entry name" value="MFS_1"/>
    <property type="match status" value="1"/>
</dbReference>
<dbReference type="SUPFAM" id="SSF103473">
    <property type="entry name" value="MFS general substrate transporter"/>
    <property type="match status" value="1"/>
</dbReference>
<feature type="transmembrane region" description="Helical" evidence="5">
    <location>
        <begin position="181"/>
        <end position="203"/>
    </location>
</feature>
<evidence type="ECO:0000256" key="4">
    <source>
        <dbReference type="ARBA" id="ARBA00023136"/>
    </source>
</evidence>
<dbReference type="GO" id="GO:0015174">
    <property type="term" value="F:basic amino acid transmembrane transporter activity"/>
    <property type="evidence" value="ECO:0007669"/>
    <property type="project" value="TreeGrafter"/>
</dbReference>
<dbReference type="InterPro" id="IPR020846">
    <property type="entry name" value="MFS_dom"/>
</dbReference>
<feature type="transmembrane region" description="Helical" evidence="5">
    <location>
        <begin position="96"/>
        <end position="118"/>
    </location>
</feature>
<feature type="transmembrane region" description="Helical" evidence="5">
    <location>
        <begin position="27"/>
        <end position="50"/>
    </location>
</feature>
<evidence type="ECO:0000256" key="5">
    <source>
        <dbReference type="SAM" id="Phobius"/>
    </source>
</evidence>
<feature type="transmembrane region" description="Helical" evidence="5">
    <location>
        <begin position="159"/>
        <end position="175"/>
    </location>
</feature>
<keyword evidence="4 5" id="KW-0472">Membrane</keyword>
<feature type="domain" description="Major facilitator superfamily (MFS) profile" evidence="6">
    <location>
        <begin position="25"/>
        <end position="528"/>
    </location>
</feature>
<comment type="caution">
    <text evidence="7">The sequence shown here is derived from an EMBL/GenBank/DDBJ whole genome shotgun (WGS) entry which is preliminary data.</text>
</comment>
<protein>
    <submittedName>
        <fullName evidence="7">Multidrug efflux transporter</fullName>
    </submittedName>
</protein>
<evidence type="ECO:0000256" key="2">
    <source>
        <dbReference type="ARBA" id="ARBA00022692"/>
    </source>
</evidence>
<sequence length="557" mass="60097">MPSERDALLNKSGDVWKPTLELRIIQLVTWANVFLVGFDATIAAATYAIIGHLGSSFQDANNAVWISTSYLITSTSFQPLYGRLSDVDMFGRRKCFLFATTVFWLGSLLCGVAPNMLSLNLARAFTGIGGGGLQSVATIILSDYVPFQHRGKYQSANNLWNGLGAALGASLGAWITEPFNWRFMFLVQLPVCTLGIIGGAIYIKEPNYVKGPLEEDVANKKQLKDIDILGSLTLVLGLSSLLAGLNLGGNDKQWSDPLVVGFLVSAAVFLIGFWIVELNAVAPILPPRLLRSTLAYSNITTNFFSGAACISFLFLTPLYFESVKQESSGTAGRRLIVPALGFPAGALVAGYVMSRYGYLNRLVQVGCVIATIGCALPLNFDSSGTNSDATYFWSLVPTNIGQGLINPSSLFTMLAAFSHAEQAVSTSVVYLFRNVGSVFGVTVTATIFQNYVMVYLPDALSGLDNSDDIVDKVRKSVDAIHDVPIEYRLAVKSVLANGLKSAYGCSTLFAIFALVSSYWAYGGSLERKDSDETLSAQYVSQGEEELSQEITIPVCRA</sequence>
<feature type="transmembrane region" description="Helical" evidence="5">
    <location>
        <begin position="430"/>
        <end position="452"/>
    </location>
</feature>
<dbReference type="Gene3D" id="1.20.1250.20">
    <property type="entry name" value="MFS general substrate transporter like domains"/>
    <property type="match status" value="1"/>
</dbReference>
<feature type="transmembrane region" description="Helical" evidence="5">
    <location>
        <begin position="124"/>
        <end position="147"/>
    </location>
</feature>
<dbReference type="PANTHER" id="PTHR23501">
    <property type="entry name" value="MAJOR FACILITATOR SUPERFAMILY"/>
    <property type="match status" value="1"/>
</dbReference>
<proteinExistence type="predicted"/>
<feature type="transmembrane region" description="Helical" evidence="5">
    <location>
        <begin position="400"/>
        <end position="418"/>
    </location>
</feature>
<dbReference type="InterPro" id="IPR036259">
    <property type="entry name" value="MFS_trans_sf"/>
</dbReference>
<feature type="transmembrane region" description="Helical" evidence="5">
    <location>
        <begin position="228"/>
        <end position="247"/>
    </location>
</feature>
<organism evidence="7 8">
    <name type="scientific">Wallemia mellicola</name>
    <dbReference type="NCBI Taxonomy" id="1708541"/>
    <lineage>
        <taxon>Eukaryota</taxon>
        <taxon>Fungi</taxon>
        <taxon>Dikarya</taxon>
        <taxon>Basidiomycota</taxon>
        <taxon>Wallemiomycotina</taxon>
        <taxon>Wallemiomycetes</taxon>
        <taxon>Wallemiales</taxon>
        <taxon>Wallemiaceae</taxon>
        <taxon>Wallemia</taxon>
    </lineage>
</organism>
<dbReference type="InterPro" id="IPR011701">
    <property type="entry name" value="MFS"/>
</dbReference>
<dbReference type="AlphaFoldDB" id="A0A4T0LR37"/>
<dbReference type="PROSITE" id="PS50850">
    <property type="entry name" value="MFS"/>
    <property type="match status" value="1"/>
</dbReference>
<keyword evidence="3 5" id="KW-1133">Transmembrane helix</keyword>
<evidence type="ECO:0000313" key="7">
    <source>
        <dbReference type="EMBL" id="TIC63257.1"/>
    </source>
</evidence>
<comment type="subcellular location">
    <subcellularLocation>
        <location evidence="1">Membrane</location>
        <topology evidence="1">Multi-pass membrane protein</topology>
    </subcellularLocation>
</comment>
<feature type="transmembrane region" description="Helical" evidence="5">
    <location>
        <begin position="259"/>
        <end position="282"/>
    </location>
</feature>
<name>A0A4T0LR37_9BASI</name>
<dbReference type="GO" id="GO:0000329">
    <property type="term" value="C:fungal-type vacuole membrane"/>
    <property type="evidence" value="ECO:0007669"/>
    <property type="project" value="TreeGrafter"/>
</dbReference>
<feature type="transmembrane region" description="Helical" evidence="5">
    <location>
        <begin position="501"/>
        <end position="521"/>
    </location>
</feature>